<sequence>MNKIREIIEKEKIEFVDVLYTDLLGITRKVSFPVSYFDKFAKDGIGIDGSSVPGFKEVSESDMRLIMDEKKFFIDPLSERKKLCIIGCLYLGREERVFEDSPRYILLKAIDYLKKNNIADNAYFLPEIEFYIFDKVEYKSETLESFYKIEAREKFSHRGYHITSPFDKFDEFREKACHYIEKAGIRVKYHHHEVGRFCQGEIEIDFSDALDTADNILIVKYILKKLAEKEGIFITFMPKPLHNEPGNGLHLHQFLEKEGKSIFSDPSDTLGLSKEGKHYIGGILKHARALSAFTNPSTNSYKRLIGGFEAPSKISYSIANRTTMIRIPGYISKKEMRIEIRSPDATFNPYLGMAAIIMAGIDGIEKGIEPGEPITENLEKRTISPLLSLPISLEEALIELERDNEFLLKGGVFNKELIHKWINLKRKETEEVEKRPHPYEFLLYF</sequence>
<evidence type="ECO:0000259" key="11">
    <source>
        <dbReference type="PROSITE" id="PS51987"/>
    </source>
</evidence>
<keyword evidence="2 12" id="KW-0436">Ligase</keyword>
<dbReference type="GO" id="GO:0005737">
    <property type="term" value="C:cytoplasm"/>
    <property type="evidence" value="ECO:0007669"/>
    <property type="project" value="TreeGrafter"/>
</dbReference>
<evidence type="ECO:0000256" key="6">
    <source>
        <dbReference type="PIRSR" id="PIRSR604809-2"/>
    </source>
</evidence>
<accession>A0A7V3ZSH0</accession>
<feature type="binding site" evidence="5">
    <location>
        <position position="309"/>
    </location>
    <ligand>
        <name>L-glutamate</name>
        <dbReference type="ChEBI" id="CHEBI:29985"/>
    </ligand>
</feature>
<dbReference type="PANTHER" id="PTHR43407:SF1">
    <property type="entry name" value="LENGSIN"/>
    <property type="match status" value="1"/>
</dbReference>
<proteinExistence type="inferred from homology"/>
<keyword evidence="3 6" id="KW-0547">Nucleotide-binding</keyword>
<dbReference type="EC" id="6.3.1.2" evidence="12"/>
<dbReference type="Pfam" id="PF00120">
    <property type="entry name" value="Gln-synt_C"/>
    <property type="match status" value="1"/>
</dbReference>
<feature type="binding site" evidence="6">
    <location>
        <position position="321"/>
    </location>
    <ligand>
        <name>ATP</name>
        <dbReference type="ChEBI" id="CHEBI:30616"/>
    </ligand>
</feature>
<dbReference type="PROSITE" id="PS51986">
    <property type="entry name" value="GS_BETA_GRASP"/>
    <property type="match status" value="1"/>
</dbReference>
<evidence type="ECO:0000259" key="10">
    <source>
        <dbReference type="PROSITE" id="PS51986"/>
    </source>
</evidence>
<dbReference type="NCBIfam" id="TIGR00653">
    <property type="entry name" value="GlnA"/>
    <property type="match status" value="1"/>
</dbReference>
<dbReference type="GO" id="GO:0005524">
    <property type="term" value="F:ATP binding"/>
    <property type="evidence" value="ECO:0007669"/>
    <property type="project" value="UniProtKB-KW"/>
</dbReference>
<feature type="binding site" evidence="7">
    <location>
        <position position="201"/>
    </location>
    <ligand>
        <name>Mg(2+)</name>
        <dbReference type="ChEBI" id="CHEBI:18420"/>
        <label>1</label>
    </ligand>
</feature>
<evidence type="ECO:0000313" key="12">
    <source>
        <dbReference type="EMBL" id="HGK53517.1"/>
    </source>
</evidence>
<evidence type="ECO:0000256" key="9">
    <source>
        <dbReference type="RuleBase" id="RU000384"/>
    </source>
</evidence>
<feature type="domain" description="GS beta-grasp" evidence="10">
    <location>
        <begin position="11"/>
        <end position="92"/>
    </location>
</feature>
<dbReference type="SUPFAM" id="SSF54368">
    <property type="entry name" value="Glutamine synthetase, N-terminal domain"/>
    <property type="match status" value="1"/>
</dbReference>
<comment type="cofactor">
    <cofactor evidence="7">
        <name>Mg(2+)</name>
        <dbReference type="ChEBI" id="CHEBI:18420"/>
    </cofactor>
    <text evidence="7">Binds 2 Mg(2+) ions per subunit.</text>
</comment>
<dbReference type="EMBL" id="DTDP01000025">
    <property type="protein sequence ID" value="HGK53517.1"/>
    <property type="molecule type" value="Genomic_DNA"/>
</dbReference>
<dbReference type="InterPro" id="IPR036651">
    <property type="entry name" value="Gln_synt_N_sf"/>
</dbReference>
<dbReference type="InterPro" id="IPR008147">
    <property type="entry name" value="Gln_synt_N"/>
</dbReference>
<feature type="binding site" evidence="7">
    <location>
        <position position="193"/>
    </location>
    <ligand>
        <name>Mg(2+)</name>
        <dbReference type="ChEBI" id="CHEBI:18420"/>
        <label>1</label>
    </ligand>
</feature>
<dbReference type="InterPro" id="IPR014746">
    <property type="entry name" value="Gln_synth/guanido_kin_cat_dom"/>
</dbReference>
<name>A0A7V3ZSH0_UNCW3</name>
<feature type="binding site" evidence="7">
    <location>
        <position position="127"/>
    </location>
    <ligand>
        <name>Mg(2+)</name>
        <dbReference type="ChEBI" id="CHEBI:18420"/>
        <label>1</label>
    </ligand>
</feature>
<dbReference type="AlphaFoldDB" id="A0A7V3ZSH0"/>
<dbReference type="SUPFAM" id="SSF55931">
    <property type="entry name" value="Glutamine synthetase/guanido kinase"/>
    <property type="match status" value="1"/>
</dbReference>
<keyword evidence="4 6" id="KW-0067">ATP-binding</keyword>
<dbReference type="GO" id="GO:0019740">
    <property type="term" value="P:nitrogen utilization"/>
    <property type="evidence" value="ECO:0007669"/>
    <property type="project" value="TreeGrafter"/>
</dbReference>
<gene>
    <name evidence="12" type="primary">glnA</name>
    <name evidence="12" type="ORF">ENU72_00645</name>
</gene>
<organism evidence="12">
    <name type="scientific">candidate division WOR-3 bacterium</name>
    <dbReference type="NCBI Taxonomy" id="2052148"/>
    <lineage>
        <taxon>Bacteria</taxon>
        <taxon>Bacteria division WOR-3</taxon>
    </lineage>
</organism>
<feature type="binding site" evidence="5">
    <location>
        <position position="303"/>
    </location>
    <ligand>
        <name>L-glutamate</name>
        <dbReference type="ChEBI" id="CHEBI:29985"/>
    </ligand>
</feature>
<keyword evidence="7" id="KW-0460">Magnesium</keyword>
<dbReference type="Pfam" id="PF03951">
    <property type="entry name" value="Gln-synt_N"/>
    <property type="match status" value="1"/>
</dbReference>
<feature type="binding site" evidence="5">
    <location>
        <position position="321"/>
    </location>
    <ligand>
        <name>L-glutamate</name>
        <dbReference type="ChEBI" id="CHEBI:29985"/>
    </ligand>
</feature>
<dbReference type="InterPro" id="IPR008146">
    <property type="entry name" value="Gln_synth_cat_dom"/>
</dbReference>
<feature type="domain" description="GS catalytic" evidence="11">
    <location>
        <begin position="102"/>
        <end position="445"/>
    </location>
</feature>
<dbReference type="Gene3D" id="3.10.20.70">
    <property type="entry name" value="Glutamine synthetase, N-terminal domain"/>
    <property type="match status" value="1"/>
</dbReference>
<feature type="binding site" evidence="7">
    <location>
        <position position="250"/>
    </location>
    <ligand>
        <name>Mg(2+)</name>
        <dbReference type="ChEBI" id="CHEBI:18420"/>
        <label>1</label>
    </ligand>
</feature>
<dbReference type="GO" id="GO:0046872">
    <property type="term" value="F:metal ion binding"/>
    <property type="evidence" value="ECO:0007669"/>
    <property type="project" value="UniProtKB-KW"/>
</dbReference>
<feature type="binding site" evidence="6">
    <location>
        <position position="334"/>
    </location>
    <ligand>
        <name>ATP</name>
        <dbReference type="ChEBI" id="CHEBI:30616"/>
    </ligand>
</feature>
<dbReference type="PROSITE" id="PS51987">
    <property type="entry name" value="GS_CATALYTIC"/>
    <property type="match status" value="1"/>
</dbReference>
<dbReference type="GO" id="GO:0016020">
    <property type="term" value="C:membrane"/>
    <property type="evidence" value="ECO:0007669"/>
    <property type="project" value="TreeGrafter"/>
</dbReference>
<dbReference type="SMART" id="SM01230">
    <property type="entry name" value="Gln-synt_C"/>
    <property type="match status" value="1"/>
</dbReference>
<reference evidence="12" key="1">
    <citation type="journal article" date="2020" name="mSystems">
        <title>Genome- and Community-Level Interaction Insights into Carbon Utilization and Element Cycling Functions of Hydrothermarchaeota in Hydrothermal Sediment.</title>
        <authorList>
            <person name="Zhou Z."/>
            <person name="Liu Y."/>
            <person name="Xu W."/>
            <person name="Pan J."/>
            <person name="Luo Z.H."/>
            <person name="Li M."/>
        </authorList>
    </citation>
    <scope>NUCLEOTIDE SEQUENCE [LARGE SCALE GENOMIC DNA]</scope>
    <source>
        <strain evidence="12">SpSt-695</strain>
    </source>
</reference>
<comment type="caution">
    <text evidence="12">The sequence shown here is derived from an EMBL/GenBank/DDBJ whole genome shotgun (WGS) entry which is preliminary data.</text>
</comment>
<comment type="similarity">
    <text evidence="1 8 9">Belongs to the glutamine synthetase family.</text>
</comment>
<dbReference type="PANTHER" id="PTHR43407">
    <property type="entry name" value="GLUTAMINE SYNTHETASE"/>
    <property type="match status" value="1"/>
</dbReference>
<evidence type="ECO:0000256" key="7">
    <source>
        <dbReference type="PIRSR" id="PIRSR604809-3"/>
    </source>
</evidence>
<feature type="binding site" evidence="7">
    <location>
        <position position="129"/>
    </location>
    <ligand>
        <name>Mg(2+)</name>
        <dbReference type="ChEBI" id="CHEBI:18420"/>
        <label>1</label>
    </ligand>
</feature>
<evidence type="ECO:0000256" key="2">
    <source>
        <dbReference type="ARBA" id="ARBA00022598"/>
    </source>
</evidence>
<evidence type="ECO:0000256" key="4">
    <source>
        <dbReference type="ARBA" id="ARBA00022840"/>
    </source>
</evidence>
<protein>
    <submittedName>
        <fullName evidence="12">Type I glutamate--ammonia ligase</fullName>
        <ecNumber evidence="12">6.3.1.2</ecNumber>
    </submittedName>
</protein>
<dbReference type="Gene3D" id="3.30.590.10">
    <property type="entry name" value="Glutamine synthetase/guanido kinase, catalytic domain"/>
    <property type="match status" value="1"/>
</dbReference>
<evidence type="ECO:0000256" key="1">
    <source>
        <dbReference type="ARBA" id="ARBA00009897"/>
    </source>
</evidence>
<dbReference type="GO" id="GO:0006542">
    <property type="term" value="P:glutamine biosynthetic process"/>
    <property type="evidence" value="ECO:0007669"/>
    <property type="project" value="InterPro"/>
</dbReference>
<keyword evidence="7" id="KW-0479">Metal-binding</keyword>
<evidence type="ECO:0000256" key="8">
    <source>
        <dbReference type="PROSITE-ProRule" id="PRU01330"/>
    </source>
</evidence>
<dbReference type="InterPro" id="IPR004809">
    <property type="entry name" value="Gln_synth_I"/>
</dbReference>
<feature type="binding site" evidence="5">
    <location>
        <position position="341"/>
    </location>
    <ligand>
        <name>L-glutamate</name>
        <dbReference type="ChEBI" id="CHEBI:29985"/>
    </ligand>
</feature>
<evidence type="ECO:0000256" key="5">
    <source>
        <dbReference type="PIRSR" id="PIRSR604809-1"/>
    </source>
</evidence>
<feature type="binding site" evidence="7">
    <location>
        <position position="339"/>
    </location>
    <ligand>
        <name>Mg(2+)</name>
        <dbReference type="ChEBI" id="CHEBI:18420"/>
        <label>1</label>
    </ligand>
</feature>
<evidence type="ECO:0000256" key="3">
    <source>
        <dbReference type="ARBA" id="ARBA00022741"/>
    </source>
</evidence>
<dbReference type="GO" id="GO:0004356">
    <property type="term" value="F:glutamine synthetase activity"/>
    <property type="evidence" value="ECO:0007669"/>
    <property type="project" value="UniProtKB-EC"/>
</dbReference>